<accession>A0AAW1QZD0</accession>
<keyword evidence="3" id="KW-1185">Reference proteome</keyword>
<dbReference type="InterPro" id="IPR023393">
    <property type="entry name" value="START-like_dom_sf"/>
</dbReference>
<organism evidence="2 3">
    <name type="scientific">Elliptochloris bilobata</name>
    <dbReference type="NCBI Taxonomy" id="381761"/>
    <lineage>
        <taxon>Eukaryota</taxon>
        <taxon>Viridiplantae</taxon>
        <taxon>Chlorophyta</taxon>
        <taxon>core chlorophytes</taxon>
        <taxon>Trebouxiophyceae</taxon>
        <taxon>Trebouxiophyceae incertae sedis</taxon>
        <taxon>Elliptochloris clade</taxon>
        <taxon>Elliptochloris</taxon>
    </lineage>
</organism>
<protein>
    <recommendedName>
        <fullName evidence="4">Coenzyme Q-binding protein COQ10 START domain-containing protein</fullName>
    </recommendedName>
</protein>
<gene>
    <name evidence="2" type="ORF">WJX81_002946</name>
</gene>
<evidence type="ECO:0000313" key="2">
    <source>
        <dbReference type="EMBL" id="KAK9826878.1"/>
    </source>
</evidence>
<sequence>MEALYCCSAETLFAVLSNPDNTGVFRDIKRVSSRRVLELDPSGRKVIEIEQVGESRILWRRQEFVTLLTVVEDSRDSERLTTSFELVQSDILARFNGKWTLTPLRENGEVTGCSAVLDQDLLPKGIPSFLKHVPVLGDVLRNISVRAVKRLVEDIDGVLEQLRAGRTWDQVFGGAERTRGFAVELSDESEEEAGVDAQEGCAGECSQAHGAHAAPADPAEAAGAAVSPEAAAAGPELHESPAGTNAHAVAAERKDAASRPAHADGS</sequence>
<reference evidence="2 3" key="1">
    <citation type="journal article" date="2024" name="Nat. Commun.">
        <title>Phylogenomics reveals the evolutionary origins of lichenization in chlorophyte algae.</title>
        <authorList>
            <person name="Puginier C."/>
            <person name="Libourel C."/>
            <person name="Otte J."/>
            <person name="Skaloud P."/>
            <person name="Haon M."/>
            <person name="Grisel S."/>
            <person name="Petersen M."/>
            <person name="Berrin J.G."/>
            <person name="Delaux P.M."/>
            <person name="Dal Grande F."/>
            <person name="Keller J."/>
        </authorList>
    </citation>
    <scope>NUCLEOTIDE SEQUENCE [LARGE SCALE GENOMIC DNA]</scope>
    <source>
        <strain evidence="2 3">SAG 245.80</strain>
    </source>
</reference>
<feature type="compositionally biased region" description="Low complexity" evidence="1">
    <location>
        <begin position="208"/>
        <end position="235"/>
    </location>
</feature>
<evidence type="ECO:0000313" key="3">
    <source>
        <dbReference type="Proteomes" id="UP001445335"/>
    </source>
</evidence>
<dbReference type="EMBL" id="JALJOU010000061">
    <property type="protein sequence ID" value="KAK9826878.1"/>
    <property type="molecule type" value="Genomic_DNA"/>
</dbReference>
<dbReference type="Gene3D" id="3.30.530.20">
    <property type="match status" value="1"/>
</dbReference>
<comment type="caution">
    <text evidence="2">The sequence shown here is derived from an EMBL/GenBank/DDBJ whole genome shotgun (WGS) entry which is preliminary data.</text>
</comment>
<feature type="region of interest" description="Disordered" evidence="1">
    <location>
        <begin position="206"/>
        <end position="266"/>
    </location>
</feature>
<dbReference type="AlphaFoldDB" id="A0AAW1QZD0"/>
<name>A0AAW1QZD0_9CHLO</name>
<dbReference type="PANTHER" id="PTHR31385">
    <property type="entry name" value="PUTATIVE (DUF220)-RELATED"/>
    <property type="match status" value="1"/>
</dbReference>
<feature type="compositionally biased region" description="Basic and acidic residues" evidence="1">
    <location>
        <begin position="250"/>
        <end position="266"/>
    </location>
</feature>
<evidence type="ECO:0008006" key="4">
    <source>
        <dbReference type="Google" id="ProtNLM"/>
    </source>
</evidence>
<evidence type="ECO:0000256" key="1">
    <source>
        <dbReference type="SAM" id="MobiDB-lite"/>
    </source>
</evidence>
<dbReference type="Proteomes" id="UP001445335">
    <property type="component" value="Unassembled WGS sequence"/>
</dbReference>
<dbReference type="PANTHER" id="PTHR31385:SF1">
    <property type="entry name" value="PUTATIVE (DUF220)-RELATED"/>
    <property type="match status" value="1"/>
</dbReference>
<proteinExistence type="predicted"/>